<dbReference type="GO" id="GO:0006629">
    <property type="term" value="P:lipid metabolic process"/>
    <property type="evidence" value="ECO:0007669"/>
    <property type="project" value="InterPro"/>
</dbReference>
<dbReference type="Proteomes" id="UP000186817">
    <property type="component" value="Unassembled WGS sequence"/>
</dbReference>
<proteinExistence type="predicted"/>
<accession>A0A1Q9F6M2</accession>
<dbReference type="GO" id="GO:0008081">
    <property type="term" value="F:phosphoric diester hydrolase activity"/>
    <property type="evidence" value="ECO:0007669"/>
    <property type="project" value="InterPro"/>
</dbReference>
<dbReference type="Gene3D" id="3.20.20.190">
    <property type="entry name" value="Phosphatidylinositol (PI) phosphodiesterase"/>
    <property type="match status" value="1"/>
</dbReference>
<gene>
    <name evidence="2" type="ORF">AK812_SmicGene456</name>
</gene>
<evidence type="ECO:0000313" key="3">
    <source>
        <dbReference type="Proteomes" id="UP000186817"/>
    </source>
</evidence>
<sequence>MLETGQWVGKTVFDKSQDGTAADKIHEGFLQNRRTSSQGGHIIIYHDQDLQFEPWAKVSIASWKSYTLKRKVVNTLAAECQALVSGVGNLHWHRFLFSEAQNSPDQDRDWEKRLEKLPFLAVTDSKSLYDTVSKQTCPFSQVDDKRTAIDVSILKHDLEGAGTVRWIDGRNMISDNLTKNSGGNYLRFVMSRGQWTLNEQGFTELSKYRTAQAIGLKEQLDCGARSFDLRLVKTGGEIHFHHGETAILNWVSSQPLSGELPLLVEWAGEHPSQFVIFVVGHCAEKGWIEYTSKPCSDAEFVKPFTAQGVAFETKCDKLRNMTLAQAMKASTLRNGGHLLAIDLDCVETNWKSEVTKAEQVQPYVAETMKQMQGSGKLFQIQALMQQKFLIQRSYQLNKEVASWITDTHLLDGVNFLEINTICAYGMAISRSLGATISSTDADSCMQICKKKCPACDNERPREKQDAEGKGAKGSAQAVASRLNERPRVRPRTMARRFAYLG</sequence>
<reference evidence="2 3" key="1">
    <citation type="submission" date="2016-02" db="EMBL/GenBank/DDBJ databases">
        <title>Genome analysis of coral dinoflagellate symbionts highlights evolutionary adaptations to a symbiotic lifestyle.</title>
        <authorList>
            <person name="Aranda M."/>
            <person name="Li Y."/>
            <person name="Liew Y.J."/>
            <person name="Baumgarten S."/>
            <person name="Simakov O."/>
            <person name="Wilson M."/>
            <person name="Piel J."/>
            <person name="Ashoor H."/>
            <person name="Bougouffa S."/>
            <person name="Bajic V.B."/>
            <person name="Ryu T."/>
            <person name="Ravasi T."/>
            <person name="Bayer T."/>
            <person name="Micklem G."/>
            <person name="Kim H."/>
            <person name="Bhak J."/>
            <person name="Lajeunesse T.C."/>
            <person name="Voolstra C.R."/>
        </authorList>
    </citation>
    <scope>NUCLEOTIDE SEQUENCE [LARGE SCALE GENOMIC DNA]</scope>
    <source>
        <strain evidence="2 3">CCMP2467</strain>
    </source>
</reference>
<dbReference type="SUPFAM" id="SSF51695">
    <property type="entry name" value="PLC-like phosphodiesterases"/>
    <property type="match status" value="1"/>
</dbReference>
<organism evidence="2 3">
    <name type="scientific">Symbiodinium microadriaticum</name>
    <name type="common">Dinoflagellate</name>
    <name type="synonym">Zooxanthella microadriatica</name>
    <dbReference type="NCBI Taxonomy" id="2951"/>
    <lineage>
        <taxon>Eukaryota</taxon>
        <taxon>Sar</taxon>
        <taxon>Alveolata</taxon>
        <taxon>Dinophyceae</taxon>
        <taxon>Suessiales</taxon>
        <taxon>Symbiodiniaceae</taxon>
        <taxon>Symbiodinium</taxon>
    </lineage>
</organism>
<feature type="compositionally biased region" description="Basic and acidic residues" evidence="1">
    <location>
        <begin position="456"/>
        <end position="470"/>
    </location>
</feature>
<evidence type="ECO:0000256" key="1">
    <source>
        <dbReference type="SAM" id="MobiDB-lite"/>
    </source>
</evidence>
<keyword evidence="3" id="KW-1185">Reference proteome</keyword>
<feature type="region of interest" description="Disordered" evidence="1">
    <location>
        <begin position="455"/>
        <end position="501"/>
    </location>
</feature>
<evidence type="ECO:0000313" key="2">
    <source>
        <dbReference type="EMBL" id="OLQ15307.1"/>
    </source>
</evidence>
<dbReference type="InterPro" id="IPR017946">
    <property type="entry name" value="PLC-like_Pdiesterase_TIM-brl"/>
</dbReference>
<evidence type="ECO:0008006" key="4">
    <source>
        <dbReference type="Google" id="ProtNLM"/>
    </source>
</evidence>
<protein>
    <recommendedName>
        <fullName evidence="4">PLC-like phosphodiesterase</fullName>
    </recommendedName>
</protein>
<name>A0A1Q9F6M2_SYMMI</name>
<comment type="caution">
    <text evidence="2">The sequence shown here is derived from an EMBL/GenBank/DDBJ whole genome shotgun (WGS) entry which is preliminary data.</text>
</comment>
<dbReference type="EMBL" id="LSRX01000004">
    <property type="protein sequence ID" value="OLQ15307.1"/>
    <property type="molecule type" value="Genomic_DNA"/>
</dbReference>
<dbReference type="OrthoDB" id="406910at2759"/>
<dbReference type="AlphaFoldDB" id="A0A1Q9F6M2"/>